<feature type="compositionally biased region" description="Polar residues" evidence="1">
    <location>
        <begin position="773"/>
        <end position="791"/>
    </location>
</feature>
<feature type="region of interest" description="Disordered" evidence="1">
    <location>
        <begin position="735"/>
        <end position="818"/>
    </location>
</feature>
<reference evidence="2" key="1">
    <citation type="journal article" date="2011" name="PLoS Biol.">
        <title>Gene gain and loss during evolution of obligate parasitism in the white rust pathogen of Arabidopsis thaliana.</title>
        <authorList>
            <person name="Kemen E."/>
            <person name="Gardiner A."/>
            <person name="Schultz-Larsen T."/>
            <person name="Kemen A.C."/>
            <person name="Balmuth A.L."/>
            <person name="Robert-Seilaniantz A."/>
            <person name="Bailey K."/>
            <person name="Holub E."/>
            <person name="Studholme D.J."/>
            <person name="Maclean D."/>
            <person name="Jones J.D."/>
        </authorList>
    </citation>
    <scope>NUCLEOTIDE SEQUENCE</scope>
</reference>
<proteinExistence type="predicted"/>
<feature type="compositionally biased region" description="Basic and acidic residues" evidence="1">
    <location>
        <begin position="806"/>
        <end position="818"/>
    </location>
</feature>
<feature type="compositionally biased region" description="Basic residues" evidence="1">
    <location>
        <begin position="139"/>
        <end position="150"/>
    </location>
</feature>
<gene>
    <name evidence="2" type="primary">AlNc14C53G4124</name>
    <name evidence="3" type="synonym">AlNc14C97G5926</name>
    <name evidence="2" type="ORF">ALNC14_047530</name>
    <name evidence="3" type="ORF">ALNC14_067090</name>
</gene>
<name>F0WBT3_9STRA</name>
<evidence type="ECO:0000313" key="3">
    <source>
        <dbReference type="EMBL" id="CCA20566.1"/>
    </source>
</evidence>
<feature type="region of interest" description="Disordered" evidence="1">
    <location>
        <begin position="244"/>
        <end position="278"/>
    </location>
</feature>
<accession>F0WBT3</accession>
<sequence length="877" mass="98501">MPENNKVSSGIVRRRRKTLRSNKASYKASGTKADEKYCESAFCKRVLENSTARFCSNDFCQMRRGLLLASTQNNYAVSFLKKSMITEKSNTLSTLDATTLGSIASKSLIVNRPVLRRASSMVLKPLKRFANDTDSSGKHTPKRNKAKRKVNSSQSEAGCTLTSARTRTSTIMDTTTRFSEKRIRKKNSMEPRELGNFLIPLGKKQGGAKSVGGGRYIRNGNRLTDSISVPTTSNINERRVKKINSTSRNPLSSPKQLTSAVETNLTTKGPLRSNHSSTSIERVVSAQDESQTHKQDFIADGLEPGNRSLSKGTSIGEETLQEKEEKLAQTLLVKDDSSLIPVLHPKLAPAGATQADMIGKNSNVLPQPPDGRLKSSPNKPVRTITTGEYLHGRCRLGGLVCSDQNKLNSWSHGELRIKGKSQRDLVDGVTSELHQLKEMDTIPKAMSYAPWLTTFDHSSKVACETSSTSSSIESKMKKEITREKDNMSAEQTSRDGRFSSDCRHARAKSTIGSNQPLETRFDTRTFVPDALRLPSFVYSGRHRFIYSLLVVFTDILSPRIAAVQNVTKKPRKLKFYLEYIRRVESIFKQFDLKVSLEKNRARVTIKEREWLCFQGVNTMALYKQVLDRLLSQSDMWQAIIDEADLIMRNIRQNGTHQTHLALAFQQLWRKLPALQSVVGDRHVWYFHGMLHHWVFTIDNVEIGSGSHEHQQAAYSEACADSMKFLLDVSELRTHDTSSRDLHSNPTKNCIRREKKRQRTLDTRCQINRPLNAIRNTPMNAQKATSNASNESQAERIVDSTLSSAQDKSESSTRRASEKDQPIPCISCEMLQLRKPDHPHLKCHRCQSGKSSCSQLNLHLAFPPHAPNVPCVSKSIEK</sequence>
<feature type="compositionally biased region" description="Basic and acidic residues" evidence="1">
    <location>
        <begin position="474"/>
        <end position="504"/>
    </location>
</feature>
<dbReference type="EMBL" id="FR824142">
    <property type="protein sequence ID" value="CCA20566.1"/>
    <property type="molecule type" value="Genomic_DNA"/>
</dbReference>
<evidence type="ECO:0000256" key="1">
    <source>
        <dbReference type="SAM" id="MobiDB-lite"/>
    </source>
</evidence>
<dbReference type="HOGENOM" id="CLU_328016_0_0_1"/>
<dbReference type="EMBL" id="FR824098">
    <property type="protein sequence ID" value="CCA18610.1"/>
    <property type="molecule type" value="Genomic_DNA"/>
</dbReference>
<protein>
    <submittedName>
        <fullName evidence="2">AlNc14C53G4124 protein</fullName>
    </submittedName>
    <submittedName>
        <fullName evidence="3">AlNc14C97G5926 protein</fullName>
    </submittedName>
</protein>
<evidence type="ECO:0000313" key="2">
    <source>
        <dbReference type="EMBL" id="CCA18610.1"/>
    </source>
</evidence>
<feature type="region of interest" description="Disordered" evidence="1">
    <location>
        <begin position="129"/>
        <end position="161"/>
    </location>
</feature>
<feature type="region of interest" description="Disordered" evidence="1">
    <location>
        <begin position="472"/>
        <end position="505"/>
    </location>
</feature>
<organism evidence="2">
    <name type="scientific">Albugo laibachii Nc14</name>
    <dbReference type="NCBI Taxonomy" id="890382"/>
    <lineage>
        <taxon>Eukaryota</taxon>
        <taxon>Sar</taxon>
        <taxon>Stramenopiles</taxon>
        <taxon>Oomycota</taxon>
        <taxon>Peronosporomycetes</taxon>
        <taxon>Albuginales</taxon>
        <taxon>Albuginaceae</taxon>
        <taxon>Albugo</taxon>
    </lineage>
</organism>
<reference evidence="2" key="2">
    <citation type="submission" date="2011-02" db="EMBL/GenBank/DDBJ databases">
        <authorList>
            <person name="MacLean D."/>
        </authorList>
    </citation>
    <scope>NUCLEOTIDE SEQUENCE</scope>
</reference>
<dbReference type="AlphaFoldDB" id="F0WBT3"/>
<feature type="compositionally biased region" description="Polar residues" evidence="1">
    <location>
        <begin position="151"/>
        <end position="161"/>
    </location>
</feature>